<dbReference type="EMBL" id="AP019831">
    <property type="protein sequence ID" value="BBM44510.1"/>
    <property type="molecule type" value="Genomic_DNA"/>
</dbReference>
<dbReference type="OrthoDB" id="79941at2"/>
<evidence type="ECO:0000313" key="2">
    <source>
        <dbReference type="Proteomes" id="UP000422644"/>
    </source>
</evidence>
<protein>
    <submittedName>
        <fullName evidence="1">Formin homology 2 domain containing protein</fullName>
    </submittedName>
</protein>
<organism evidence="1 2">
    <name type="scientific">Leptotrichia trevisanii</name>
    <dbReference type="NCBI Taxonomy" id="109328"/>
    <lineage>
        <taxon>Bacteria</taxon>
        <taxon>Fusobacteriati</taxon>
        <taxon>Fusobacteriota</taxon>
        <taxon>Fusobacteriia</taxon>
        <taxon>Fusobacteriales</taxon>
        <taxon>Leptotrichiaceae</taxon>
        <taxon>Leptotrichia</taxon>
    </lineage>
</organism>
<dbReference type="RefSeq" id="WP_026749349.1">
    <property type="nucleotide sequence ID" value="NZ_AP019831.1"/>
</dbReference>
<dbReference type="Proteomes" id="UP000422644">
    <property type="component" value="Chromosome"/>
</dbReference>
<sequence length="236" mass="27295">MKIKKLVMTVLVLLSVQMCGPEPKLDYNVTKSESYKISEKKMKKISLEVKKGFEADTEKYKSKTKEAAKSFLENMVEKATQGTDESFAAEMLKQMAVSMMEKGIEHQQSKIEEIRFFNDTEAQVTQKVKIFDGSKGNIAKFQNEYELLKLVAQKLKYKDAEDMIAQMEKMNKKEVFSKIMNAISEIIEDEFKKEENYIEITVTSNMNKVNNTWHMKDLDEQIKTVETIFSNLANSM</sequence>
<name>A0A510JYP7_9FUSO</name>
<proteinExistence type="predicted"/>
<accession>A0A510JYP7</accession>
<dbReference type="AlphaFoldDB" id="A0A510JYP7"/>
<reference evidence="1 2" key="1">
    <citation type="submission" date="2019-07" db="EMBL/GenBank/DDBJ databases">
        <title>Complete Genome Sequence of Leptotrichia trevisanii Strain JMUB3870.</title>
        <authorList>
            <person name="Watanabe S."/>
            <person name="Cui L."/>
        </authorList>
    </citation>
    <scope>NUCLEOTIDE SEQUENCE [LARGE SCALE GENOMIC DNA]</scope>
    <source>
        <strain evidence="1 2">JMUB3870</strain>
    </source>
</reference>
<gene>
    <name evidence="1" type="ORF">JMUB3870_0625</name>
</gene>
<keyword evidence="2" id="KW-1185">Reference proteome</keyword>
<evidence type="ECO:0000313" key="1">
    <source>
        <dbReference type="EMBL" id="BBM44510.1"/>
    </source>
</evidence>